<keyword evidence="3" id="KW-1185">Reference proteome</keyword>
<protein>
    <submittedName>
        <fullName evidence="2">Uncharacterized protein</fullName>
    </submittedName>
</protein>
<gene>
    <name evidence="2" type="ORF">TESG_04546</name>
</gene>
<evidence type="ECO:0000256" key="1">
    <source>
        <dbReference type="SAM" id="MobiDB-lite"/>
    </source>
</evidence>
<evidence type="ECO:0000313" key="2">
    <source>
        <dbReference type="EMBL" id="EGD97132.1"/>
    </source>
</evidence>
<proteinExistence type="predicted"/>
<feature type="compositionally biased region" description="Gly residues" evidence="1">
    <location>
        <begin position="220"/>
        <end position="230"/>
    </location>
</feature>
<organism evidence="2 3">
    <name type="scientific">Trichophyton tonsurans (strain CBS 112818)</name>
    <name type="common">Scalp ringworm fungus</name>
    <dbReference type="NCBI Taxonomy" id="647933"/>
    <lineage>
        <taxon>Eukaryota</taxon>
        <taxon>Fungi</taxon>
        <taxon>Dikarya</taxon>
        <taxon>Ascomycota</taxon>
        <taxon>Pezizomycotina</taxon>
        <taxon>Eurotiomycetes</taxon>
        <taxon>Eurotiomycetidae</taxon>
        <taxon>Onygenales</taxon>
        <taxon>Arthrodermataceae</taxon>
        <taxon>Trichophyton</taxon>
    </lineage>
</organism>
<dbReference type="Proteomes" id="UP000009172">
    <property type="component" value="Unassembled WGS sequence"/>
</dbReference>
<accession>F2S0N3</accession>
<evidence type="ECO:0000313" key="3">
    <source>
        <dbReference type="Proteomes" id="UP000009172"/>
    </source>
</evidence>
<feature type="compositionally biased region" description="Low complexity" evidence="1">
    <location>
        <begin position="30"/>
        <end position="48"/>
    </location>
</feature>
<feature type="region of interest" description="Disordered" evidence="1">
    <location>
        <begin position="204"/>
        <end position="230"/>
    </location>
</feature>
<feature type="region of interest" description="Disordered" evidence="1">
    <location>
        <begin position="17"/>
        <end position="57"/>
    </location>
</feature>
<dbReference type="HOGENOM" id="CLU_1205533_0_0_1"/>
<dbReference type="EMBL" id="GG698499">
    <property type="protein sequence ID" value="EGD97132.1"/>
    <property type="molecule type" value="Genomic_DNA"/>
</dbReference>
<name>F2S0N3_TRIT1</name>
<sequence>MKLKEVEVYEVDVDVDGRLVKNSNNDDTGQQQQQQQQQRRQQQTTTTTSQPASQLIDGPDITHRFVLAYSLQYSIQCSQGLASGIYDPGPETTRTVKLNERRACRYHPGRGVRYRECRYTKITHDDGQWRGQADRSDLALTLILWDKESCTTRRQIGNPAREPSRLGLFPPSRVGYEEAEVEASKCSIKQGDLALFSGKHDEKKQQGLAFPPPYGQSGQMEGGCGVDVRT</sequence>
<dbReference type="AlphaFoldDB" id="F2S0N3"/>
<reference evidence="3" key="1">
    <citation type="journal article" date="2012" name="MBio">
        <title>Comparative genome analysis of Trichophyton rubrum and related dermatophytes reveals candidate genes involved in infection.</title>
        <authorList>
            <person name="Martinez D.A."/>
            <person name="Oliver B.G."/>
            <person name="Graeser Y."/>
            <person name="Goldberg J.M."/>
            <person name="Li W."/>
            <person name="Martinez-Rossi N.M."/>
            <person name="Monod M."/>
            <person name="Shelest E."/>
            <person name="Barton R.C."/>
            <person name="Birch E."/>
            <person name="Brakhage A.A."/>
            <person name="Chen Z."/>
            <person name="Gurr S.J."/>
            <person name="Heiman D."/>
            <person name="Heitman J."/>
            <person name="Kosti I."/>
            <person name="Rossi A."/>
            <person name="Saif S."/>
            <person name="Samalova M."/>
            <person name="Saunders C.W."/>
            <person name="Shea T."/>
            <person name="Summerbell R.C."/>
            <person name="Xu J."/>
            <person name="Young S."/>
            <person name="Zeng Q."/>
            <person name="Birren B.W."/>
            <person name="Cuomo C.A."/>
            <person name="White T.C."/>
        </authorList>
    </citation>
    <scope>NUCLEOTIDE SEQUENCE [LARGE SCALE GENOMIC DNA]</scope>
    <source>
        <strain evidence="3">CBS 112818</strain>
    </source>
</reference>